<proteinExistence type="inferred from homology"/>
<evidence type="ECO:0000256" key="2">
    <source>
        <dbReference type="ARBA" id="ARBA00023002"/>
    </source>
</evidence>
<gene>
    <name evidence="4" type="ORF">MKK62_07000</name>
</gene>
<dbReference type="InterPro" id="IPR004378">
    <property type="entry name" value="F420H2_quin_Rdtase"/>
</dbReference>
<dbReference type="Proteomes" id="UP001055336">
    <property type="component" value="Chromosome"/>
</dbReference>
<keyword evidence="2" id="KW-0560">Oxidoreductase</keyword>
<organism evidence="4 5">
    <name type="scientific">Mycobacterium paraterrae</name>
    <dbReference type="NCBI Taxonomy" id="577492"/>
    <lineage>
        <taxon>Bacteria</taxon>
        <taxon>Bacillati</taxon>
        <taxon>Actinomycetota</taxon>
        <taxon>Actinomycetes</taxon>
        <taxon>Mycobacteriales</taxon>
        <taxon>Mycobacteriaceae</taxon>
        <taxon>Mycobacterium</taxon>
    </lineage>
</organism>
<dbReference type="PANTHER" id="PTHR39428:SF3">
    <property type="entry name" value="DEAZAFLAVIN-DEPENDENT NITROREDUCTASE"/>
    <property type="match status" value="1"/>
</dbReference>
<reference evidence="4" key="1">
    <citation type="submission" date="2022-08" db="EMBL/GenBank/DDBJ databases">
        <title>Whole genome sequencing of non-tuberculosis mycobacteria type-strains.</title>
        <authorList>
            <person name="Igarashi Y."/>
            <person name="Osugi A."/>
            <person name="Mitarai S."/>
        </authorList>
    </citation>
    <scope>NUCLEOTIDE SEQUENCE</scope>
    <source>
        <strain evidence="4">DSM 45127</strain>
    </source>
</reference>
<keyword evidence="5" id="KW-1185">Reference proteome</keyword>
<evidence type="ECO:0000256" key="1">
    <source>
        <dbReference type="ARBA" id="ARBA00008710"/>
    </source>
</evidence>
<evidence type="ECO:0000256" key="3">
    <source>
        <dbReference type="ARBA" id="ARBA00049106"/>
    </source>
</evidence>
<comment type="similarity">
    <text evidence="1">Belongs to the F420H(2)-dependent quinone reductase family.</text>
</comment>
<comment type="catalytic activity">
    <reaction evidence="3">
        <text>oxidized coenzyme F420-(gamma-L-Glu)(n) + a quinol + H(+) = reduced coenzyme F420-(gamma-L-Glu)(n) + a quinone</text>
        <dbReference type="Rhea" id="RHEA:39663"/>
        <dbReference type="Rhea" id="RHEA-COMP:12939"/>
        <dbReference type="Rhea" id="RHEA-COMP:14378"/>
        <dbReference type="ChEBI" id="CHEBI:15378"/>
        <dbReference type="ChEBI" id="CHEBI:24646"/>
        <dbReference type="ChEBI" id="CHEBI:132124"/>
        <dbReference type="ChEBI" id="CHEBI:133980"/>
        <dbReference type="ChEBI" id="CHEBI:139511"/>
    </reaction>
</comment>
<name>A0ABY3VNM0_9MYCO</name>
<dbReference type="PANTHER" id="PTHR39428">
    <property type="entry name" value="F420H(2)-DEPENDENT QUINONE REDUCTASE RV1261C"/>
    <property type="match status" value="1"/>
</dbReference>
<dbReference type="NCBIfam" id="TIGR00026">
    <property type="entry name" value="hi_GC_TIGR00026"/>
    <property type="match status" value="1"/>
</dbReference>
<dbReference type="RefSeq" id="WP_240262775.1">
    <property type="nucleotide sequence ID" value="NZ_CP092488.2"/>
</dbReference>
<dbReference type="InterPro" id="IPR012349">
    <property type="entry name" value="Split_barrel_FMN-bd"/>
</dbReference>
<accession>A0ABY3VNM0</accession>
<evidence type="ECO:0000313" key="5">
    <source>
        <dbReference type="Proteomes" id="UP001055336"/>
    </source>
</evidence>
<dbReference type="Pfam" id="PF04075">
    <property type="entry name" value="F420H2_quin_red"/>
    <property type="match status" value="1"/>
</dbReference>
<dbReference type="Gene3D" id="2.30.110.10">
    <property type="entry name" value="Electron Transport, Fmn-binding Protein, Chain A"/>
    <property type="match status" value="1"/>
</dbReference>
<protein>
    <submittedName>
        <fullName evidence="4">Nitroreductase family deazaflavin-dependent oxidoreductase</fullName>
    </submittedName>
</protein>
<evidence type="ECO:0000313" key="4">
    <source>
        <dbReference type="EMBL" id="UMB71021.1"/>
    </source>
</evidence>
<dbReference type="EMBL" id="CP092488">
    <property type="protein sequence ID" value="UMB71021.1"/>
    <property type="molecule type" value="Genomic_DNA"/>
</dbReference>
<sequence>MDWNTVKDRGARLMNAAHRVILRTTGNRLLAKPFGMPLVELHTTGRKSGLPRSCYLTAPIHDDHRVVLVASKGGDDRNPDWYQNLQAHPDAEVVIDGERRKVTARTADAGEKAELWPKIVAAYKGYAGYQRRTTRDIPVVICEFQG</sequence>